<sequence>MKQEDQKNEPKYLEVILGNFMLNNPHCEVSFEKNEIMIEKPWGGSDARLQFQSDNTDIIQTLNSTILDPRFDAIIHEDGKVFEFIFSFVLTSSEISKDFLNRSFTIMIEGENYECEFKEPTKSLFNIASVFNRVTSDITKITVPQMRMFTDFQRIDKLTDKNKTFFKDRIPTSFYVKSKESILNKDPIQIFKNINFIMSYYDRRTVTIIIRELEEEYKDQSKKFPRYLKESFPKEISIKKQDEVILKLLEVASETNPRHAFLYYYQVFEYVSYYYLELKIKTGIERTLKDPTISKIADEKINEMITIISESMHNDEVKIRKMIEELVDPEDLWKDIESNKEFFANNVCFDGGLELSPLISIDTTKQTWMKMWMPNLFDKLTKIRNCLVHAREKRENKIILPTLKNSSLLSNYLPIISRCASQVSIYSR</sequence>
<reference evidence="2" key="1">
    <citation type="journal article" date="2019" name="PLoS Negl. Trop. Dis.">
        <title>Revisiting the worldwide diversity of Leptospira species in the environment.</title>
        <authorList>
            <person name="Vincent A.T."/>
            <person name="Schiettekatte O."/>
            <person name="Bourhy P."/>
            <person name="Veyrier F.J."/>
            <person name="Picardeau M."/>
        </authorList>
    </citation>
    <scope>NUCLEOTIDE SEQUENCE [LARGE SCALE GENOMIC DNA]</scope>
    <source>
        <strain evidence="2">201702449</strain>
    </source>
</reference>
<organism evidence="1 2">
    <name type="scientific">Leptospira levettii</name>
    <dbReference type="NCBI Taxonomy" id="2023178"/>
    <lineage>
        <taxon>Bacteria</taxon>
        <taxon>Pseudomonadati</taxon>
        <taxon>Spirochaetota</taxon>
        <taxon>Spirochaetia</taxon>
        <taxon>Leptospirales</taxon>
        <taxon>Leptospiraceae</taxon>
        <taxon>Leptospira</taxon>
    </lineage>
</organism>
<keyword evidence="2" id="KW-1185">Reference proteome</keyword>
<dbReference type="Proteomes" id="UP000297352">
    <property type="component" value="Unassembled WGS sequence"/>
</dbReference>
<protein>
    <recommendedName>
        <fullName evidence="3">ApeA N-terminal domain-containing protein</fullName>
    </recommendedName>
</protein>
<comment type="caution">
    <text evidence="1">The sequence shown here is derived from an EMBL/GenBank/DDBJ whole genome shotgun (WGS) entry which is preliminary data.</text>
</comment>
<accession>A0ABY2MQR9</accession>
<evidence type="ECO:0008006" key="3">
    <source>
        <dbReference type="Google" id="ProtNLM"/>
    </source>
</evidence>
<gene>
    <name evidence="1" type="ORF">EHQ60_05800</name>
</gene>
<name>A0ABY2MQR9_9LEPT</name>
<evidence type="ECO:0000313" key="2">
    <source>
        <dbReference type="Proteomes" id="UP000297352"/>
    </source>
</evidence>
<dbReference type="EMBL" id="RQGI01000021">
    <property type="protein sequence ID" value="TGL73144.1"/>
    <property type="molecule type" value="Genomic_DNA"/>
</dbReference>
<evidence type="ECO:0000313" key="1">
    <source>
        <dbReference type="EMBL" id="TGL73144.1"/>
    </source>
</evidence>
<dbReference type="RefSeq" id="WP_100721681.1">
    <property type="nucleotide sequence ID" value="NZ_RQGI01000021.1"/>
</dbReference>
<proteinExistence type="predicted"/>